<name>A0A9X7Z6Q5_9BACL</name>
<dbReference type="PANTHER" id="PTHR43031:SF1">
    <property type="entry name" value="PYRIDINE NUCLEOTIDE-DISULPHIDE OXIDOREDUCTASE"/>
    <property type="match status" value="1"/>
</dbReference>
<sequence>MHSSWIIAVVVVVAFFVYRWWSGRGVNKLTGPALEARLKEKPTSIEVIDVREPHEYKGGHIAVAKNIPLGQLDGKLGSLPKDKDVVFVCRSGSRSMMACNKAKKAGLKSIYNLSGGMTAWHGAVRR</sequence>
<keyword evidence="1" id="KW-0472">Membrane</keyword>
<dbReference type="SMART" id="SM00450">
    <property type="entry name" value="RHOD"/>
    <property type="match status" value="1"/>
</dbReference>
<dbReference type="PANTHER" id="PTHR43031">
    <property type="entry name" value="FAD-DEPENDENT OXIDOREDUCTASE"/>
    <property type="match status" value="1"/>
</dbReference>
<reference evidence="3 4" key="1">
    <citation type="submission" date="2021-02" db="EMBL/GenBank/DDBJ databases">
        <title>Alicyclobacillus curvatus sp. nov. and Alicyclobacillus mengziensis sp. nov., two acidophilic bacteria isolated from acid mine drainage.</title>
        <authorList>
            <person name="Huang Y."/>
        </authorList>
    </citation>
    <scope>NUCLEOTIDE SEQUENCE [LARGE SCALE GENOMIC DNA]</scope>
    <source>
        <strain evidence="3 4">S30H14</strain>
    </source>
</reference>
<dbReference type="InterPro" id="IPR036873">
    <property type="entry name" value="Rhodanese-like_dom_sf"/>
</dbReference>
<dbReference type="Proteomes" id="UP000663505">
    <property type="component" value="Chromosome"/>
</dbReference>
<dbReference type="CDD" id="cd00158">
    <property type="entry name" value="RHOD"/>
    <property type="match status" value="1"/>
</dbReference>
<evidence type="ECO:0000259" key="2">
    <source>
        <dbReference type="PROSITE" id="PS50206"/>
    </source>
</evidence>
<gene>
    <name evidence="3" type="ORF">JZ786_04305</name>
</gene>
<feature type="domain" description="Rhodanese" evidence="2">
    <location>
        <begin position="41"/>
        <end position="125"/>
    </location>
</feature>
<protein>
    <submittedName>
        <fullName evidence="3">Rhodanese-like domain-containing protein</fullName>
    </submittedName>
</protein>
<dbReference type="SUPFAM" id="SSF52821">
    <property type="entry name" value="Rhodanese/Cell cycle control phosphatase"/>
    <property type="match status" value="1"/>
</dbReference>
<keyword evidence="4" id="KW-1185">Reference proteome</keyword>
<proteinExistence type="predicted"/>
<accession>A0A9X7Z6Q5</accession>
<evidence type="ECO:0000256" key="1">
    <source>
        <dbReference type="SAM" id="Phobius"/>
    </source>
</evidence>
<evidence type="ECO:0000313" key="4">
    <source>
        <dbReference type="Proteomes" id="UP000663505"/>
    </source>
</evidence>
<dbReference type="PROSITE" id="PS50206">
    <property type="entry name" value="RHODANESE_3"/>
    <property type="match status" value="1"/>
</dbReference>
<dbReference type="AlphaFoldDB" id="A0A9X7Z6Q5"/>
<keyword evidence="1" id="KW-0812">Transmembrane</keyword>
<dbReference type="Pfam" id="PF00581">
    <property type="entry name" value="Rhodanese"/>
    <property type="match status" value="1"/>
</dbReference>
<dbReference type="KEGG" id="afx:JZ786_04305"/>
<organism evidence="3 4">
    <name type="scientific">Alicyclobacillus mengziensis</name>
    <dbReference type="NCBI Taxonomy" id="2931921"/>
    <lineage>
        <taxon>Bacteria</taxon>
        <taxon>Bacillati</taxon>
        <taxon>Bacillota</taxon>
        <taxon>Bacilli</taxon>
        <taxon>Bacillales</taxon>
        <taxon>Alicyclobacillaceae</taxon>
        <taxon>Alicyclobacillus</taxon>
    </lineage>
</organism>
<keyword evidence="1" id="KW-1133">Transmembrane helix</keyword>
<dbReference type="Gene3D" id="3.40.250.10">
    <property type="entry name" value="Rhodanese-like domain"/>
    <property type="match status" value="1"/>
</dbReference>
<dbReference type="RefSeq" id="WP_206657565.1">
    <property type="nucleotide sequence ID" value="NZ_CP071182.1"/>
</dbReference>
<dbReference type="InterPro" id="IPR001763">
    <property type="entry name" value="Rhodanese-like_dom"/>
</dbReference>
<dbReference type="EMBL" id="CP071182">
    <property type="protein sequence ID" value="QSO48229.1"/>
    <property type="molecule type" value="Genomic_DNA"/>
</dbReference>
<feature type="transmembrane region" description="Helical" evidence="1">
    <location>
        <begin position="6"/>
        <end position="21"/>
    </location>
</feature>
<evidence type="ECO:0000313" key="3">
    <source>
        <dbReference type="EMBL" id="QSO48229.1"/>
    </source>
</evidence>
<dbReference type="InterPro" id="IPR050229">
    <property type="entry name" value="GlpE_sulfurtransferase"/>
</dbReference>